<organism evidence="3 4">
    <name type="scientific">candidate division CSSED10-310 bacterium</name>
    <dbReference type="NCBI Taxonomy" id="2855610"/>
    <lineage>
        <taxon>Bacteria</taxon>
        <taxon>Bacteria division CSSED10-310</taxon>
    </lineage>
</organism>
<dbReference type="EMBL" id="JBHPBY010000132">
    <property type="protein sequence ID" value="MFC1850895.1"/>
    <property type="molecule type" value="Genomic_DNA"/>
</dbReference>
<sequence length="971" mass="109707">MRAAFIILNILFLLVGMTASAQEAEHVRISVEKFEQLLQAAQAKPTPTPVPEALPPIDFSLSTATYQVTVQEKFARIKCVVEMTILSKEWVKIPLVTSDTALAQVQLDRKSTTLHREGNRYWLHLKAPGQHQLEINYSAPVERLIGGYRLQFSTPTTVSGMMKVSLPGQWWATHVMPSEGITVTQQGGSTNIESVLVSSDRVQVLWGEQKQDQYSFTSGLYTVKVEEKGVFVGVSYRLEVDSDQPIKVPIVFNKYGLLSLTVDGKEPAIVPVGEMFGVVLQGHRTHTIKAEFAANIDRTDGQPSLQLRIPQSPITRFTFIVPGKRTVSVTPIVPVKAQTNDKLTTITVNFPKTELVKFLWSDSRPVPEQMVRMNGEGYYAVQAEEGVLRINASFIFDIISGKTREIGLNLPDNVVVYQVVGDGITDWRTFTKDKDKKRFLTVYFDQLRHGQYKLLVTYDMLVAKADRQREKDITIPLIQPQPVHRYQGTVLLLSGELLEFVPQTVEGFIPVGAEVIPAEIKTKLKHKVAYGYKYVGTPAPLIVQLEPPQKEQAKFDATVNTLQTIEEGILKARSSIDVTVKSGILKEIIFIFNPETTILDLVSPSLLKFTDTQKEGSKWVTVQFTQAMEGSFRIDIAFETLLDPKLTSIQLQPIKTLKAEVERGYIGVESVSTVEVVTEKFEDIQEIDTKELPLWLTERTNRPILLAYKYSHLPYGLVIKITRHETVPTMEARITTAVSQTSYQKDGNALTEITYTIVNHTKQFLRIEMPKQASLWQAAIGGSAVKTARDKDNRLILPLPRSKEPISCFIKYSQKHKEMGFLGKLKIHIPKTDLYTSHLRWSLQLPPDYSYFLTRSNMDYETTGQNIFSLQKTLSTVDDEVLYFKTNYRLETVRFLLISLTIFLTLILAWLYTRRSKHPSMTEKIVAASILLVFILLIFFLRLPLLIVAVTIVTLAVVSYLFSSAKETHKN</sequence>
<name>A0ABV6YXH3_UNCC1</name>
<keyword evidence="1" id="KW-1133">Transmembrane helix</keyword>
<feature type="chain" id="PRO_5046358857" evidence="2">
    <location>
        <begin position="22"/>
        <end position="971"/>
    </location>
</feature>
<evidence type="ECO:0000256" key="2">
    <source>
        <dbReference type="SAM" id="SignalP"/>
    </source>
</evidence>
<evidence type="ECO:0000313" key="4">
    <source>
        <dbReference type="Proteomes" id="UP001594351"/>
    </source>
</evidence>
<feature type="transmembrane region" description="Helical" evidence="1">
    <location>
        <begin position="925"/>
        <end position="941"/>
    </location>
</feature>
<feature type="transmembrane region" description="Helical" evidence="1">
    <location>
        <begin position="895"/>
        <end position="913"/>
    </location>
</feature>
<feature type="signal peptide" evidence="2">
    <location>
        <begin position="1"/>
        <end position="21"/>
    </location>
</feature>
<keyword evidence="2" id="KW-0732">Signal</keyword>
<dbReference type="Proteomes" id="UP001594351">
    <property type="component" value="Unassembled WGS sequence"/>
</dbReference>
<gene>
    <name evidence="3" type="ORF">ACFL27_11935</name>
</gene>
<keyword evidence="1" id="KW-0472">Membrane</keyword>
<comment type="caution">
    <text evidence="3">The sequence shown here is derived from an EMBL/GenBank/DDBJ whole genome shotgun (WGS) entry which is preliminary data.</text>
</comment>
<reference evidence="3 4" key="1">
    <citation type="submission" date="2024-09" db="EMBL/GenBank/DDBJ databases">
        <title>Laminarin stimulates single cell rates of sulfate reduction while oxygen inhibits transcriptomic activity in coastal marine sediment.</title>
        <authorList>
            <person name="Lindsay M."/>
            <person name="Orcutt B."/>
            <person name="Emerson D."/>
            <person name="Stepanauskas R."/>
            <person name="D'Angelo T."/>
        </authorList>
    </citation>
    <scope>NUCLEOTIDE SEQUENCE [LARGE SCALE GENOMIC DNA]</scope>
    <source>
        <strain evidence="3">SAG AM-311-K15</strain>
    </source>
</reference>
<feature type="transmembrane region" description="Helical" evidence="1">
    <location>
        <begin position="947"/>
        <end position="965"/>
    </location>
</feature>
<proteinExistence type="predicted"/>
<keyword evidence="4" id="KW-1185">Reference proteome</keyword>
<evidence type="ECO:0000313" key="3">
    <source>
        <dbReference type="EMBL" id="MFC1850895.1"/>
    </source>
</evidence>
<keyword evidence="1" id="KW-0812">Transmembrane</keyword>
<evidence type="ECO:0000256" key="1">
    <source>
        <dbReference type="SAM" id="Phobius"/>
    </source>
</evidence>
<accession>A0ABV6YXH3</accession>
<protein>
    <submittedName>
        <fullName evidence="3">Uncharacterized protein</fullName>
    </submittedName>
</protein>